<dbReference type="Pfam" id="PF20079">
    <property type="entry name" value="DUF6474"/>
    <property type="match status" value="1"/>
</dbReference>
<reference evidence="1 2" key="1">
    <citation type="journal article" date="2015" name="Genome Announc.">
        <title>Draft Genome Sequence of Rhodococcus rhodochrous Strain KG-21, a Soil Isolate from Oil Fields of Krishna-Godavari Basin, India.</title>
        <authorList>
            <person name="Dawar C."/>
            <person name="Aggarwal R.K."/>
        </authorList>
    </citation>
    <scope>NUCLEOTIDE SEQUENCE [LARGE SCALE GENOMIC DNA]</scope>
    <source>
        <strain evidence="1 2">KG-21</strain>
    </source>
</reference>
<dbReference type="AlphaFoldDB" id="A0A0M8PPC6"/>
<dbReference type="EMBL" id="AZYO01000020">
    <property type="protein sequence ID" value="KOS56319.1"/>
    <property type="molecule type" value="Genomic_DNA"/>
</dbReference>
<sequence length="224" mass="24394">MALFSRRKRRATRKAEAKALKHKAKLEAKLNAKNQRRRDSRLAKAEIKAAKAQVKADKALIASQSRVEKQQIATLKAQEKAAAQKGFTAAKVRRYLAVVRLLAPVLVPLVYQGVTALRGQLDAARAQRMGVAVDQLGEYTGHGAHLSARIAGAEKSLAEILERHPKDAETQKFADAIRGRLSDLTAAVHAAEQMPAPRRKAAHAGISRELDGIEADLLARLGVR</sequence>
<dbReference type="RefSeq" id="WP_054372574.1">
    <property type="nucleotide sequence ID" value="NZ_AZYO01000020.1"/>
</dbReference>
<dbReference type="InterPro" id="IPR045522">
    <property type="entry name" value="DUF6474"/>
</dbReference>
<comment type="caution">
    <text evidence="1">The sequence shown here is derived from an EMBL/GenBank/DDBJ whole genome shotgun (WGS) entry which is preliminary data.</text>
</comment>
<gene>
    <name evidence="1" type="ORF">Z051_10170</name>
</gene>
<dbReference type="PATRIC" id="fig|1441923.3.peg.2251"/>
<protein>
    <submittedName>
        <fullName evidence="1">Uncharacterized protein</fullName>
    </submittedName>
</protein>
<name>A0A0M8PPC6_RHORH</name>
<evidence type="ECO:0000313" key="2">
    <source>
        <dbReference type="Proteomes" id="UP000037712"/>
    </source>
</evidence>
<dbReference type="Proteomes" id="UP000037712">
    <property type="component" value="Unassembled WGS sequence"/>
</dbReference>
<accession>A0A0M8PPC6</accession>
<evidence type="ECO:0000313" key="1">
    <source>
        <dbReference type="EMBL" id="KOS56319.1"/>
    </source>
</evidence>
<reference evidence="2" key="2">
    <citation type="submission" date="2015-01" db="EMBL/GenBank/DDBJ databases">
        <title>Draft genome sequence of potential hydrocarbon metabolising strain of Rhodococcus rhodochrous.</title>
        <authorList>
            <person name="Aggarwal R.K."/>
            <person name="Dawar C."/>
        </authorList>
    </citation>
    <scope>NUCLEOTIDE SEQUENCE [LARGE SCALE GENOMIC DNA]</scope>
    <source>
        <strain evidence="2">KG-21</strain>
    </source>
</reference>
<organism evidence="1 2">
    <name type="scientific">Rhodococcus rhodochrous KG-21</name>
    <dbReference type="NCBI Taxonomy" id="1441923"/>
    <lineage>
        <taxon>Bacteria</taxon>
        <taxon>Bacillati</taxon>
        <taxon>Actinomycetota</taxon>
        <taxon>Actinomycetes</taxon>
        <taxon>Mycobacteriales</taxon>
        <taxon>Nocardiaceae</taxon>
        <taxon>Rhodococcus</taxon>
    </lineage>
</organism>
<proteinExistence type="predicted"/>